<evidence type="ECO:0000313" key="1">
    <source>
        <dbReference type="EMBL" id="TFY91527.1"/>
    </source>
</evidence>
<dbReference type="AlphaFoldDB" id="A0A4Z0AYX1"/>
<protein>
    <submittedName>
        <fullName evidence="1">Uncharacterized protein</fullName>
    </submittedName>
</protein>
<dbReference type="EMBL" id="QUZT01000036">
    <property type="protein sequence ID" value="TFY91527.1"/>
    <property type="molecule type" value="Genomic_DNA"/>
</dbReference>
<keyword evidence="2" id="KW-1185">Reference proteome</keyword>
<organism evidence="1 2">
    <name type="scientific">Pseudomonas nabeulensis</name>
    <dbReference type="NCBI Taxonomy" id="2293833"/>
    <lineage>
        <taxon>Bacteria</taxon>
        <taxon>Pseudomonadati</taxon>
        <taxon>Pseudomonadota</taxon>
        <taxon>Gammaproteobacteria</taxon>
        <taxon>Pseudomonadales</taxon>
        <taxon>Pseudomonadaceae</taxon>
        <taxon>Pseudomonas</taxon>
    </lineage>
</organism>
<proteinExistence type="predicted"/>
<comment type="caution">
    <text evidence="1">The sequence shown here is derived from an EMBL/GenBank/DDBJ whole genome shotgun (WGS) entry which is preliminary data.</text>
</comment>
<gene>
    <name evidence="1" type="ORF">DYL61_18850</name>
</gene>
<dbReference type="Proteomes" id="UP000297734">
    <property type="component" value="Unassembled WGS sequence"/>
</dbReference>
<evidence type="ECO:0000313" key="2">
    <source>
        <dbReference type="Proteomes" id="UP000297734"/>
    </source>
</evidence>
<accession>A0A4Z0AYX1</accession>
<name>A0A4Z0AYX1_9PSED</name>
<sequence>MIGFSSPRLISSQVHKNRRSNVLFVLDGGCAQGVFGRAGFELIPRSTNLRTAATLSFSSGAGGGPSKESIL</sequence>
<reference evidence="1 2" key="1">
    <citation type="journal article" date="2019" name="Syst. Appl. Microbiol.">
        <title>New species of pathogenic Pseudomonas isolated from citrus in Tunisia: Proposal of Pseudomonas kairouanensis sp. nov. and Pseudomonas nabeulensis sp. nov.</title>
        <authorList>
            <person name="Oueslati M."/>
            <person name="Mulet M."/>
            <person name="Gomila M."/>
            <person name="Berge O."/>
            <person name="Hajlaoui M.R."/>
            <person name="Lalucat J."/>
            <person name="Sadfi-Zouaoui N."/>
            <person name="Garcia-Valdes E."/>
        </authorList>
    </citation>
    <scope>NUCLEOTIDE SEQUENCE [LARGE SCALE GENOMIC DNA]</scope>
    <source>
        <strain evidence="1 2">E10B</strain>
    </source>
</reference>